<reference evidence="4" key="1">
    <citation type="journal article" date="2014" name="Science">
        <title>Ancient hybridizations among the ancestral genomes of bread wheat.</title>
        <authorList>
            <consortium name="International Wheat Genome Sequencing Consortium,"/>
            <person name="Marcussen T."/>
            <person name="Sandve S.R."/>
            <person name="Heier L."/>
            <person name="Spannagl M."/>
            <person name="Pfeifer M."/>
            <person name="Jakobsen K.S."/>
            <person name="Wulff B.B."/>
            <person name="Steuernagel B."/>
            <person name="Mayer K.F."/>
            <person name="Olsen O.A."/>
        </authorList>
    </citation>
    <scope>NUCLEOTIDE SEQUENCE [LARGE SCALE GENOMIC DNA]</scope>
    <source>
        <strain evidence="4">cv. AL8/78</strain>
    </source>
</reference>
<protein>
    <submittedName>
        <fullName evidence="3">Uncharacterized protein</fullName>
    </submittedName>
</protein>
<feature type="transmembrane region" description="Helical" evidence="2">
    <location>
        <begin position="163"/>
        <end position="184"/>
    </location>
</feature>
<dbReference type="AlphaFoldDB" id="A0A452ZAR1"/>
<evidence type="ECO:0000256" key="2">
    <source>
        <dbReference type="SAM" id="Phobius"/>
    </source>
</evidence>
<reference evidence="4" key="2">
    <citation type="journal article" date="2017" name="Nat. Plants">
        <title>The Aegilops tauschii genome reveals multiple impacts of transposons.</title>
        <authorList>
            <person name="Zhao G."/>
            <person name="Zou C."/>
            <person name="Li K."/>
            <person name="Wang K."/>
            <person name="Li T."/>
            <person name="Gao L."/>
            <person name="Zhang X."/>
            <person name="Wang H."/>
            <person name="Yang Z."/>
            <person name="Liu X."/>
            <person name="Jiang W."/>
            <person name="Mao L."/>
            <person name="Kong X."/>
            <person name="Jiao Y."/>
            <person name="Jia J."/>
        </authorList>
    </citation>
    <scope>NUCLEOTIDE SEQUENCE [LARGE SCALE GENOMIC DNA]</scope>
    <source>
        <strain evidence="4">cv. AL8/78</strain>
    </source>
</reference>
<keyword evidence="4" id="KW-1185">Reference proteome</keyword>
<keyword evidence="2" id="KW-0812">Transmembrane</keyword>
<feature type="transmembrane region" description="Helical" evidence="2">
    <location>
        <begin position="190"/>
        <end position="210"/>
    </location>
</feature>
<feature type="transmembrane region" description="Helical" evidence="2">
    <location>
        <begin position="217"/>
        <end position="238"/>
    </location>
</feature>
<dbReference type="Proteomes" id="UP000015105">
    <property type="component" value="Chromosome 1D"/>
</dbReference>
<reference evidence="3" key="4">
    <citation type="submission" date="2019-03" db="UniProtKB">
        <authorList>
            <consortium name="EnsemblPlants"/>
        </authorList>
    </citation>
    <scope>IDENTIFICATION</scope>
</reference>
<dbReference type="Gramene" id="AET1Gv20691700.1">
    <property type="protein sequence ID" value="AET1Gv20691700.1"/>
    <property type="gene ID" value="AET1Gv20691700"/>
</dbReference>
<keyword evidence="2" id="KW-1133">Transmembrane helix</keyword>
<proteinExistence type="predicted"/>
<feature type="region of interest" description="Disordered" evidence="1">
    <location>
        <begin position="15"/>
        <end position="34"/>
    </location>
</feature>
<evidence type="ECO:0000313" key="4">
    <source>
        <dbReference type="Proteomes" id="UP000015105"/>
    </source>
</evidence>
<evidence type="ECO:0000256" key="1">
    <source>
        <dbReference type="SAM" id="MobiDB-lite"/>
    </source>
</evidence>
<dbReference type="EnsemblPlants" id="AET1Gv20691700.1">
    <property type="protein sequence ID" value="AET1Gv20691700.1"/>
    <property type="gene ID" value="AET1Gv20691700"/>
</dbReference>
<organism evidence="3 4">
    <name type="scientific">Aegilops tauschii subsp. strangulata</name>
    <name type="common">Goatgrass</name>
    <dbReference type="NCBI Taxonomy" id="200361"/>
    <lineage>
        <taxon>Eukaryota</taxon>
        <taxon>Viridiplantae</taxon>
        <taxon>Streptophyta</taxon>
        <taxon>Embryophyta</taxon>
        <taxon>Tracheophyta</taxon>
        <taxon>Spermatophyta</taxon>
        <taxon>Magnoliopsida</taxon>
        <taxon>Liliopsida</taxon>
        <taxon>Poales</taxon>
        <taxon>Poaceae</taxon>
        <taxon>BOP clade</taxon>
        <taxon>Pooideae</taxon>
        <taxon>Triticodae</taxon>
        <taxon>Triticeae</taxon>
        <taxon>Triticinae</taxon>
        <taxon>Aegilops</taxon>
    </lineage>
</organism>
<reference evidence="3" key="5">
    <citation type="journal article" date="2021" name="G3 (Bethesda)">
        <title>Aegilops tauschii genome assembly Aet v5.0 features greater sequence contiguity and improved annotation.</title>
        <authorList>
            <person name="Wang L."/>
            <person name="Zhu T."/>
            <person name="Rodriguez J.C."/>
            <person name="Deal K.R."/>
            <person name="Dubcovsky J."/>
            <person name="McGuire P.E."/>
            <person name="Lux T."/>
            <person name="Spannagl M."/>
            <person name="Mayer K.F.X."/>
            <person name="Baldrich P."/>
            <person name="Meyers B.C."/>
            <person name="Huo N."/>
            <person name="Gu Y.Q."/>
            <person name="Zhou H."/>
            <person name="Devos K.M."/>
            <person name="Bennetzen J.L."/>
            <person name="Unver T."/>
            <person name="Budak H."/>
            <person name="Gulick P.J."/>
            <person name="Galiba G."/>
            <person name="Kalapos B."/>
            <person name="Nelson D.R."/>
            <person name="Li P."/>
            <person name="You F.M."/>
            <person name="Luo M.C."/>
            <person name="Dvorak J."/>
        </authorList>
    </citation>
    <scope>NUCLEOTIDE SEQUENCE [LARGE SCALE GENOMIC DNA]</scope>
    <source>
        <strain evidence="3">cv. AL8/78</strain>
    </source>
</reference>
<keyword evidence="2" id="KW-0472">Membrane</keyword>
<accession>A0A452ZAR1</accession>
<name>A0A452ZAR1_AEGTS</name>
<evidence type="ECO:0000313" key="3">
    <source>
        <dbReference type="EnsemblPlants" id="AET1Gv20691700.1"/>
    </source>
</evidence>
<sequence length="241" mass="26430">RLPHQIPPPAALLAGSRRFPVPDPAPSRRPRPASVDFGSLLKKMSAASGYVAVPRCPVIFDGTNYTEFAGFMRIHMRGIRLWGVLSGEVCCPPHPVPPVAPTPPAPLVLPTDATQAAKDAAKLADETADRAYDERVLAYEEALQTYHGALSVYTQWLDDDARAAAVLTLLVFCLSLLLSFWVFLLSFRCGPVFVSAMSPLVMPYTFLWFVRSMLFSRVTLLLMTFMHRVLLSGASLILSAV</sequence>
<reference evidence="3" key="3">
    <citation type="journal article" date="2017" name="Nature">
        <title>Genome sequence of the progenitor of the wheat D genome Aegilops tauschii.</title>
        <authorList>
            <person name="Luo M.C."/>
            <person name="Gu Y.Q."/>
            <person name="Puiu D."/>
            <person name="Wang H."/>
            <person name="Twardziok S.O."/>
            <person name="Deal K.R."/>
            <person name="Huo N."/>
            <person name="Zhu T."/>
            <person name="Wang L."/>
            <person name="Wang Y."/>
            <person name="McGuire P.E."/>
            <person name="Liu S."/>
            <person name="Long H."/>
            <person name="Ramasamy R.K."/>
            <person name="Rodriguez J.C."/>
            <person name="Van S.L."/>
            <person name="Yuan L."/>
            <person name="Wang Z."/>
            <person name="Xia Z."/>
            <person name="Xiao L."/>
            <person name="Anderson O.D."/>
            <person name="Ouyang S."/>
            <person name="Liang Y."/>
            <person name="Zimin A.V."/>
            <person name="Pertea G."/>
            <person name="Qi P."/>
            <person name="Bennetzen J.L."/>
            <person name="Dai X."/>
            <person name="Dawson M.W."/>
            <person name="Muller H.G."/>
            <person name="Kugler K."/>
            <person name="Rivarola-Duarte L."/>
            <person name="Spannagl M."/>
            <person name="Mayer K.F.X."/>
            <person name="Lu F.H."/>
            <person name="Bevan M.W."/>
            <person name="Leroy P."/>
            <person name="Li P."/>
            <person name="You F.M."/>
            <person name="Sun Q."/>
            <person name="Liu Z."/>
            <person name="Lyons E."/>
            <person name="Wicker T."/>
            <person name="Salzberg S.L."/>
            <person name="Devos K.M."/>
            <person name="Dvorak J."/>
        </authorList>
    </citation>
    <scope>NUCLEOTIDE SEQUENCE [LARGE SCALE GENOMIC DNA]</scope>
    <source>
        <strain evidence="3">cv. AL8/78</strain>
    </source>
</reference>